<dbReference type="AlphaFoldDB" id="A0A7I8DZI7"/>
<keyword evidence="1" id="KW-0472">Membrane</keyword>
<dbReference type="KEGG" id="fit:Fi14EGH31_11780"/>
<dbReference type="EMBL" id="AP024085">
    <property type="protein sequence ID" value="BCL57466.1"/>
    <property type="molecule type" value="Genomic_DNA"/>
</dbReference>
<dbReference type="Pfam" id="PF16945">
    <property type="entry name" value="Phage_r1t_holin"/>
    <property type="match status" value="1"/>
</dbReference>
<dbReference type="Proteomes" id="UP000593842">
    <property type="component" value="Chromosome"/>
</dbReference>
<dbReference type="InterPro" id="IPR020109">
    <property type="entry name" value="Holin_r1t"/>
</dbReference>
<proteinExistence type="predicted"/>
<evidence type="ECO:0008006" key="4">
    <source>
        <dbReference type="Google" id="ProtNLM"/>
    </source>
</evidence>
<keyword evidence="1" id="KW-1133">Transmembrane helix</keyword>
<organism evidence="2 3">
    <name type="scientific">Faecalibacillus intestinalis</name>
    <dbReference type="NCBI Taxonomy" id="1982626"/>
    <lineage>
        <taxon>Bacteria</taxon>
        <taxon>Bacillati</taxon>
        <taxon>Bacillota</taxon>
        <taxon>Erysipelotrichia</taxon>
        <taxon>Erysipelotrichales</taxon>
        <taxon>Coprobacillaceae</taxon>
        <taxon>Faecalibacillus</taxon>
    </lineage>
</organism>
<evidence type="ECO:0000256" key="1">
    <source>
        <dbReference type="SAM" id="Phobius"/>
    </source>
</evidence>
<gene>
    <name evidence="2" type="ORF">Fi14EGH31_11780</name>
</gene>
<dbReference type="RefSeq" id="WP_233545819.1">
    <property type="nucleotide sequence ID" value="NZ_AP024085.1"/>
</dbReference>
<feature type="transmembrane region" description="Helical" evidence="1">
    <location>
        <begin position="42"/>
        <end position="64"/>
    </location>
</feature>
<name>A0A7I8DZI7_9FIRM</name>
<dbReference type="GeneID" id="70579612"/>
<protein>
    <recommendedName>
        <fullName evidence="4">Holin</fullName>
    </recommendedName>
</protein>
<evidence type="ECO:0000313" key="3">
    <source>
        <dbReference type="Proteomes" id="UP000593842"/>
    </source>
</evidence>
<accession>A0A7I8DZI7</accession>
<reference evidence="3" key="1">
    <citation type="submission" date="2020-09" db="EMBL/GenBank/DDBJ databases">
        <title>Complete genome sequencing of Faecalibacillus intestinalis strain 14EGH31.</title>
        <authorList>
            <person name="Sakamoto M."/>
            <person name="Murakami T."/>
            <person name="Mori H."/>
        </authorList>
    </citation>
    <scope>NUCLEOTIDE SEQUENCE [LARGE SCALE GENOMIC DNA]</scope>
    <source>
        <strain evidence="3">14EGH31</strain>
    </source>
</reference>
<evidence type="ECO:0000313" key="2">
    <source>
        <dbReference type="EMBL" id="BCL57466.1"/>
    </source>
</evidence>
<sequence length="73" mass="7841">MKIKKYDFNQWLKAAGIRAIKTVAQTAVALIGTSTVMNEVNWAMIISASCLSGVVSILTSVAGLPELEEIESE</sequence>
<keyword evidence="1" id="KW-0812">Transmembrane</keyword>